<proteinExistence type="predicted"/>
<reference evidence="1 2" key="1">
    <citation type="submission" date="2018-08" db="EMBL/GenBank/DDBJ databases">
        <title>A genome reference for cultivated species of the human gut microbiota.</title>
        <authorList>
            <person name="Zou Y."/>
            <person name="Xue W."/>
            <person name="Luo G."/>
        </authorList>
    </citation>
    <scope>NUCLEOTIDE SEQUENCE [LARGE SCALE GENOMIC DNA]</scope>
    <source>
        <strain evidence="1 2">AF22-12AC</strain>
    </source>
</reference>
<gene>
    <name evidence="1" type="ORF">DWX93_14025</name>
</gene>
<dbReference type="AlphaFoldDB" id="A0A395V8X7"/>
<sequence>MNENLELDRLAKENDNFKKIIQTQQNTINRMIDYFILGEKKPGLQK</sequence>
<keyword evidence="1" id="KW-0418">Kinase</keyword>
<dbReference type="GeneID" id="93722852"/>
<name>A0A395V8X7_9FIRM</name>
<organism evidence="1 2">
    <name type="scientific">Roseburia hominis</name>
    <dbReference type="NCBI Taxonomy" id="301301"/>
    <lineage>
        <taxon>Bacteria</taxon>
        <taxon>Bacillati</taxon>
        <taxon>Bacillota</taxon>
        <taxon>Clostridia</taxon>
        <taxon>Lachnospirales</taxon>
        <taxon>Lachnospiraceae</taxon>
        <taxon>Roseburia</taxon>
    </lineage>
</organism>
<dbReference type="GO" id="GO:0016301">
    <property type="term" value="F:kinase activity"/>
    <property type="evidence" value="ECO:0007669"/>
    <property type="project" value="UniProtKB-KW"/>
</dbReference>
<dbReference type="Proteomes" id="UP000266172">
    <property type="component" value="Unassembled WGS sequence"/>
</dbReference>
<dbReference type="EMBL" id="QRVL01000015">
    <property type="protein sequence ID" value="RGS37541.1"/>
    <property type="molecule type" value="Genomic_DNA"/>
</dbReference>
<dbReference type="RefSeq" id="WP_014079170.1">
    <property type="nucleotide sequence ID" value="NZ_CATWOB010000054.1"/>
</dbReference>
<protein>
    <submittedName>
        <fullName evidence="1">Adenylate kinase</fullName>
    </submittedName>
</protein>
<evidence type="ECO:0000313" key="2">
    <source>
        <dbReference type="Proteomes" id="UP000266172"/>
    </source>
</evidence>
<accession>A0A395V8X7</accession>
<keyword evidence="1" id="KW-0808">Transferase</keyword>
<evidence type="ECO:0000313" key="1">
    <source>
        <dbReference type="EMBL" id="RGS37541.1"/>
    </source>
</evidence>
<comment type="caution">
    <text evidence="1">The sequence shown here is derived from an EMBL/GenBank/DDBJ whole genome shotgun (WGS) entry which is preliminary data.</text>
</comment>